<gene>
    <name evidence="11" type="ORF">JAN5088_00080</name>
</gene>
<reference evidence="11 12" key="1">
    <citation type="submission" date="2015-07" db="EMBL/GenBank/DDBJ databases">
        <authorList>
            <person name="Noorani M."/>
        </authorList>
    </citation>
    <scope>NUCLEOTIDE SEQUENCE [LARGE SCALE GENOMIC DNA]</scope>
    <source>
        <strain evidence="11 12">CECT 5088</strain>
    </source>
</reference>
<keyword evidence="3" id="KW-1003">Cell membrane</keyword>
<dbReference type="GO" id="GO:0015740">
    <property type="term" value="P:C4-dicarboxylate transport"/>
    <property type="evidence" value="ECO:0007669"/>
    <property type="project" value="TreeGrafter"/>
</dbReference>
<feature type="transmembrane region" description="Helical" evidence="9">
    <location>
        <begin position="69"/>
        <end position="87"/>
    </location>
</feature>
<comment type="subunit">
    <text evidence="9">The complex comprises the extracytoplasmic solute receptor protein and the two transmembrane proteins.</text>
</comment>
<comment type="similarity">
    <text evidence="8 9">Belongs to the TRAP transporter small permease family.</text>
</comment>
<evidence type="ECO:0000256" key="9">
    <source>
        <dbReference type="RuleBase" id="RU369079"/>
    </source>
</evidence>
<dbReference type="PANTHER" id="PTHR35011:SF10">
    <property type="entry name" value="TRAP TRANSPORTER SMALL PERMEASE PROTEIN"/>
    <property type="match status" value="1"/>
</dbReference>
<accession>A0A0M6XMH7</accession>
<feature type="transmembrane region" description="Helical" evidence="9">
    <location>
        <begin position="149"/>
        <end position="172"/>
    </location>
</feature>
<dbReference type="EMBL" id="CXPG01000009">
    <property type="protein sequence ID" value="CTQ31325.1"/>
    <property type="molecule type" value="Genomic_DNA"/>
</dbReference>
<evidence type="ECO:0000259" key="10">
    <source>
        <dbReference type="Pfam" id="PF04290"/>
    </source>
</evidence>
<evidence type="ECO:0000256" key="5">
    <source>
        <dbReference type="ARBA" id="ARBA00022692"/>
    </source>
</evidence>
<dbReference type="RefSeq" id="WP_055680828.1">
    <property type="nucleotide sequence ID" value="NZ_CXPG01000009.1"/>
</dbReference>
<sequence length="192" mass="20032">MISRWIAALARLMAFLGGAVLTAMILLTCLSITGRFLNGVLQSPPLAGSALSEALLATGLGPIHGDLELVEAGMAFAVFAFLPITQLRGGHASVDALTARLGPRARRGLAALWAVLFAAVLILIGWQLWQGTQDKMRYGETTFLIQFPIWWAYAAALTGAIASAAVAVHVAVARLIEAATGSVILPPEGSAS</sequence>
<evidence type="ECO:0000256" key="4">
    <source>
        <dbReference type="ARBA" id="ARBA00022519"/>
    </source>
</evidence>
<evidence type="ECO:0000256" key="3">
    <source>
        <dbReference type="ARBA" id="ARBA00022475"/>
    </source>
</evidence>
<keyword evidence="12" id="KW-1185">Reference proteome</keyword>
<evidence type="ECO:0000313" key="12">
    <source>
        <dbReference type="Proteomes" id="UP000048908"/>
    </source>
</evidence>
<dbReference type="GO" id="GO:0005886">
    <property type="term" value="C:plasma membrane"/>
    <property type="evidence" value="ECO:0007669"/>
    <property type="project" value="UniProtKB-SubCell"/>
</dbReference>
<dbReference type="InterPro" id="IPR007387">
    <property type="entry name" value="TRAP_DctQ"/>
</dbReference>
<feature type="domain" description="Tripartite ATP-independent periplasmic transporters DctQ component" evidence="10">
    <location>
        <begin position="61"/>
        <end position="175"/>
    </location>
</feature>
<proteinExistence type="inferred from homology"/>
<evidence type="ECO:0000256" key="8">
    <source>
        <dbReference type="ARBA" id="ARBA00038436"/>
    </source>
</evidence>
<evidence type="ECO:0000313" key="11">
    <source>
        <dbReference type="EMBL" id="CTQ31325.1"/>
    </source>
</evidence>
<evidence type="ECO:0000256" key="2">
    <source>
        <dbReference type="ARBA" id="ARBA00022448"/>
    </source>
</evidence>
<keyword evidence="6 9" id="KW-1133">Transmembrane helix</keyword>
<dbReference type="OrthoDB" id="6183232at2"/>
<dbReference type="GO" id="GO:0022857">
    <property type="term" value="F:transmembrane transporter activity"/>
    <property type="evidence" value="ECO:0007669"/>
    <property type="project" value="UniProtKB-UniRule"/>
</dbReference>
<dbReference type="PANTHER" id="PTHR35011">
    <property type="entry name" value="2,3-DIKETO-L-GULONATE TRAP TRANSPORTER SMALL PERMEASE PROTEIN YIAM"/>
    <property type="match status" value="1"/>
</dbReference>
<keyword evidence="7 9" id="KW-0472">Membrane</keyword>
<name>A0A0M6XMH7_9RHOB</name>
<keyword evidence="4 9" id="KW-0997">Cell inner membrane</keyword>
<comment type="subcellular location">
    <subcellularLocation>
        <location evidence="1 9">Cell inner membrane</location>
        <topology evidence="1 9">Multi-pass membrane protein</topology>
    </subcellularLocation>
</comment>
<dbReference type="STRING" id="282197.SAMN04488517_101337"/>
<keyword evidence="2 9" id="KW-0813">Transport</keyword>
<evidence type="ECO:0000256" key="7">
    <source>
        <dbReference type="ARBA" id="ARBA00023136"/>
    </source>
</evidence>
<feature type="transmembrane region" description="Helical" evidence="9">
    <location>
        <begin position="108"/>
        <end position="129"/>
    </location>
</feature>
<comment type="function">
    <text evidence="9">Part of the tripartite ATP-independent periplasmic (TRAP) transport system.</text>
</comment>
<dbReference type="Proteomes" id="UP000048908">
    <property type="component" value="Unassembled WGS sequence"/>
</dbReference>
<dbReference type="InterPro" id="IPR055348">
    <property type="entry name" value="DctQ"/>
</dbReference>
<feature type="transmembrane region" description="Helical" evidence="9">
    <location>
        <begin position="12"/>
        <end position="37"/>
    </location>
</feature>
<protein>
    <recommendedName>
        <fullName evidence="9">TRAP transporter small permease protein</fullName>
    </recommendedName>
</protein>
<dbReference type="AlphaFoldDB" id="A0A0M6XMH7"/>
<organism evidence="11 12">
    <name type="scientific">Jannaschia rubra</name>
    <dbReference type="NCBI Taxonomy" id="282197"/>
    <lineage>
        <taxon>Bacteria</taxon>
        <taxon>Pseudomonadati</taxon>
        <taxon>Pseudomonadota</taxon>
        <taxon>Alphaproteobacteria</taxon>
        <taxon>Rhodobacterales</taxon>
        <taxon>Roseobacteraceae</taxon>
        <taxon>Jannaschia</taxon>
    </lineage>
</organism>
<keyword evidence="5 9" id="KW-0812">Transmembrane</keyword>
<dbReference type="Pfam" id="PF04290">
    <property type="entry name" value="DctQ"/>
    <property type="match status" value="1"/>
</dbReference>
<evidence type="ECO:0000256" key="6">
    <source>
        <dbReference type="ARBA" id="ARBA00022989"/>
    </source>
</evidence>
<evidence type="ECO:0000256" key="1">
    <source>
        <dbReference type="ARBA" id="ARBA00004429"/>
    </source>
</evidence>